<gene>
    <name evidence="1" type="ORF">PAC_17884</name>
</gene>
<evidence type="ECO:0000313" key="2">
    <source>
        <dbReference type="Proteomes" id="UP000184330"/>
    </source>
</evidence>
<evidence type="ECO:0000313" key="1">
    <source>
        <dbReference type="EMBL" id="CZR67985.1"/>
    </source>
</evidence>
<evidence type="ECO:0008006" key="3">
    <source>
        <dbReference type="Google" id="ProtNLM"/>
    </source>
</evidence>
<proteinExistence type="predicted"/>
<name>A0A1L7XSJ0_9HELO</name>
<dbReference type="InterPro" id="IPR032675">
    <property type="entry name" value="LRR_dom_sf"/>
</dbReference>
<sequence>MESQLPQASSSASPTSRLEALPDELLQDILHYCLLPLPKEPYTLKEEQKLDYGKAVETSRKFPSCVLVSKRIYQTGQPLLWRHLRISSGSRLDVVLSMIKKNPELGKLVRTFDARSNPRVFSLLQAKEVVEFMPLLHALTIVLHVSKKHPHDLSSLKRLTHFKCAWYIDHQTTTTAQSLDHELILPVTIESYKQRSMRIVTPEALGKHFAQLPRLQELHIHIGMLGETGNLIGDLPQEAKIRVLTLTKTSTVVVDNFIEPLISHGIETGLTKLLSRLPRSLRCLSLTSTYLTRTHIPALQQLCSRLEELRIGNPRRGFNGTVQTEYDKMIRISDVEDMVLSVKEPRTLKRLDISGLAVSEQLKLGVSSLLTTLSLPLEVVIVLD</sequence>
<reference evidence="1 2" key="1">
    <citation type="submission" date="2016-03" db="EMBL/GenBank/DDBJ databases">
        <authorList>
            <person name="Ploux O."/>
        </authorList>
    </citation>
    <scope>NUCLEOTIDE SEQUENCE [LARGE SCALE GENOMIC DNA]</scope>
    <source>
        <strain evidence="1 2">UAMH 11012</strain>
    </source>
</reference>
<dbReference type="AlphaFoldDB" id="A0A1L7XSJ0"/>
<dbReference type="OrthoDB" id="9994419at2759"/>
<protein>
    <recommendedName>
        <fullName evidence="3">F-box domain-containing protein</fullName>
    </recommendedName>
</protein>
<keyword evidence="2" id="KW-1185">Reference proteome</keyword>
<organism evidence="1 2">
    <name type="scientific">Phialocephala subalpina</name>
    <dbReference type="NCBI Taxonomy" id="576137"/>
    <lineage>
        <taxon>Eukaryota</taxon>
        <taxon>Fungi</taxon>
        <taxon>Dikarya</taxon>
        <taxon>Ascomycota</taxon>
        <taxon>Pezizomycotina</taxon>
        <taxon>Leotiomycetes</taxon>
        <taxon>Helotiales</taxon>
        <taxon>Mollisiaceae</taxon>
        <taxon>Phialocephala</taxon>
        <taxon>Phialocephala fortinii species complex</taxon>
    </lineage>
</organism>
<dbReference type="Proteomes" id="UP000184330">
    <property type="component" value="Unassembled WGS sequence"/>
</dbReference>
<dbReference type="SUPFAM" id="SSF52047">
    <property type="entry name" value="RNI-like"/>
    <property type="match status" value="1"/>
</dbReference>
<dbReference type="STRING" id="576137.A0A1L7XSJ0"/>
<dbReference type="Gene3D" id="3.80.10.10">
    <property type="entry name" value="Ribonuclease Inhibitor"/>
    <property type="match status" value="1"/>
</dbReference>
<accession>A0A1L7XSJ0</accession>
<dbReference type="EMBL" id="FJOG01000049">
    <property type="protein sequence ID" value="CZR67985.1"/>
    <property type="molecule type" value="Genomic_DNA"/>
</dbReference>